<keyword evidence="2" id="KW-0732">Signal</keyword>
<dbReference type="EMBL" id="JACASE010000007">
    <property type="protein sequence ID" value="KAF6447575.1"/>
    <property type="molecule type" value="Genomic_DNA"/>
</dbReference>
<reference evidence="3 4" key="1">
    <citation type="journal article" date="2020" name="Nature">
        <title>Six reference-quality genomes reveal evolution of bat adaptations.</title>
        <authorList>
            <person name="Jebb D."/>
            <person name="Huang Z."/>
            <person name="Pippel M."/>
            <person name="Hughes G.M."/>
            <person name="Lavrichenko K."/>
            <person name="Devanna P."/>
            <person name="Winkler S."/>
            <person name="Jermiin L.S."/>
            <person name="Skirmuntt E.C."/>
            <person name="Katzourakis A."/>
            <person name="Burkitt-Gray L."/>
            <person name="Ray D.A."/>
            <person name="Sullivan K.A.M."/>
            <person name="Roscito J.G."/>
            <person name="Kirilenko B.M."/>
            <person name="Davalos L.M."/>
            <person name="Corthals A.P."/>
            <person name="Power M.L."/>
            <person name="Jones G."/>
            <person name="Ransome R.D."/>
            <person name="Dechmann D.K.N."/>
            <person name="Locatelli A.G."/>
            <person name="Puechmaille S.J."/>
            <person name="Fedrigo O."/>
            <person name="Jarvis E.D."/>
            <person name="Hiller M."/>
            <person name="Vernes S.C."/>
            <person name="Myers E.W."/>
            <person name="Teeling E.C."/>
        </authorList>
    </citation>
    <scope>NUCLEOTIDE SEQUENCE [LARGE SCALE GENOMIC DNA]</scope>
    <source>
        <strain evidence="3">MRouAeg1</strain>
        <tissue evidence="3">Muscle</tissue>
    </source>
</reference>
<dbReference type="AlphaFoldDB" id="A0A7J8FIZ6"/>
<protein>
    <submittedName>
        <fullName evidence="3">Uncharacterized protein</fullName>
    </submittedName>
</protein>
<comment type="caution">
    <text evidence="3">The sequence shown here is derived from an EMBL/GenBank/DDBJ whole genome shotgun (WGS) entry which is preliminary data.</text>
</comment>
<feature type="region of interest" description="Disordered" evidence="1">
    <location>
        <begin position="125"/>
        <end position="163"/>
    </location>
</feature>
<proteinExistence type="predicted"/>
<gene>
    <name evidence="3" type="ORF">HJG63_012000</name>
</gene>
<feature type="compositionally biased region" description="Basic and acidic residues" evidence="1">
    <location>
        <begin position="125"/>
        <end position="134"/>
    </location>
</feature>
<feature type="chain" id="PRO_5029442513" evidence="2">
    <location>
        <begin position="21"/>
        <end position="210"/>
    </location>
</feature>
<dbReference type="Proteomes" id="UP000593571">
    <property type="component" value="Unassembled WGS sequence"/>
</dbReference>
<organism evidence="3 4">
    <name type="scientific">Rousettus aegyptiacus</name>
    <name type="common">Egyptian fruit bat</name>
    <name type="synonym">Pteropus aegyptiacus</name>
    <dbReference type="NCBI Taxonomy" id="9407"/>
    <lineage>
        <taxon>Eukaryota</taxon>
        <taxon>Metazoa</taxon>
        <taxon>Chordata</taxon>
        <taxon>Craniata</taxon>
        <taxon>Vertebrata</taxon>
        <taxon>Euteleostomi</taxon>
        <taxon>Mammalia</taxon>
        <taxon>Eutheria</taxon>
        <taxon>Laurasiatheria</taxon>
        <taxon>Chiroptera</taxon>
        <taxon>Yinpterochiroptera</taxon>
        <taxon>Pteropodoidea</taxon>
        <taxon>Pteropodidae</taxon>
        <taxon>Rousettinae</taxon>
        <taxon>Rousettus</taxon>
    </lineage>
</organism>
<keyword evidence="4" id="KW-1185">Reference proteome</keyword>
<evidence type="ECO:0000313" key="3">
    <source>
        <dbReference type="EMBL" id="KAF6447575.1"/>
    </source>
</evidence>
<feature type="signal peptide" evidence="2">
    <location>
        <begin position="1"/>
        <end position="20"/>
    </location>
</feature>
<name>A0A7J8FIZ6_ROUAE</name>
<accession>A0A7J8FIZ6</accession>
<evidence type="ECO:0000256" key="1">
    <source>
        <dbReference type="SAM" id="MobiDB-lite"/>
    </source>
</evidence>
<evidence type="ECO:0000313" key="4">
    <source>
        <dbReference type="Proteomes" id="UP000593571"/>
    </source>
</evidence>
<sequence>MFIGKLQELFLVCFLIPSKGILLPVCGTISWRQPIPPEISGAAELLRAGEADRPAPAGPQGGQTQEAAPLCRAQRDLQATDLRSALDKHEASILKIVHEEGALWWGQGHSETRPGSEAISEAVHKDLGGSRGDKTQGGALEQGESPPRHPLCPAPGYSSNKQGGSDCQAQFQALCTYDSLSAPLITCSHLNLQVQKQAQTVKQQLDQRGT</sequence>
<evidence type="ECO:0000256" key="2">
    <source>
        <dbReference type="SAM" id="SignalP"/>
    </source>
</evidence>